<feature type="domain" description="Nucleoside phosphorylase" evidence="1">
    <location>
        <begin position="21"/>
        <end position="118"/>
    </location>
</feature>
<dbReference type="EMBL" id="LRBV02000008">
    <property type="status" value="NOT_ANNOTATED_CDS"/>
    <property type="molecule type" value="Genomic_DNA"/>
</dbReference>
<dbReference type="InterPro" id="IPR000845">
    <property type="entry name" value="Nucleoside_phosphorylase_d"/>
</dbReference>
<dbReference type="KEGG" id="qlo:115954579"/>
<protein>
    <recommendedName>
        <fullName evidence="1">Nucleoside phosphorylase domain-containing protein</fullName>
    </recommendedName>
</protein>
<dbReference type="GeneID" id="115954579"/>
<dbReference type="Gramene" id="QL08p011540:mrna">
    <property type="protein sequence ID" value="QL08p011540:mrna"/>
    <property type="gene ID" value="QL08p011540"/>
</dbReference>
<keyword evidence="3" id="KW-1185">Reference proteome</keyword>
<dbReference type="Proteomes" id="UP000594261">
    <property type="component" value="Chromosome 8"/>
</dbReference>
<dbReference type="AlphaFoldDB" id="A0A7N2M8K8"/>
<dbReference type="OMA" id="ADMFNDN"/>
<proteinExistence type="predicted"/>
<dbReference type="GO" id="GO:0003824">
    <property type="term" value="F:catalytic activity"/>
    <property type="evidence" value="ECO:0007669"/>
    <property type="project" value="InterPro"/>
</dbReference>
<dbReference type="PANTHER" id="PTHR21234:SF43">
    <property type="entry name" value="OS06G0112100 PROTEIN"/>
    <property type="match status" value="1"/>
</dbReference>
<accession>A0A7N2M8K8</accession>
<evidence type="ECO:0000259" key="1">
    <source>
        <dbReference type="Pfam" id="PF01048"/>
    </source>
</evidence>
<evidence type="ECO:0000313" key="2">
    <source>
        <dbReference type="EnsemblPlants" id="QL08p011540:mrna"/>
    </source>
</evidence>
<reference evidence="2" key="2">
    <citation type="submission" date="2021-01" db="UniProtKB">
        <authorList>
            <consortium name="EnsemblPlants"/>
        </authorList>
    </citation>
    <scope>IDENTIFICATION</scope>
</reference>
<evidence type="ECO:0000313" key="3">
    <source>
        <dbReference type="Proteomes" id="UP000594261"/>
    </source>
</evidence>
<dbReference type="OrthoDB" id="1916878at2759"/>
<dbReference type="Gene3D" id="3.40.50.1580">
    <property type="entry name" value="Nucleoside phosphorylase domain"/>
    <property type="match status" value="1"/>
</dbReference>
<organism evidence="2 3">
    <name type="scientific">Quercus lobata</name>
    <name type="common">Valley oak</name>
    <dbReference type="NCBI Taxonomy" id="97700"/>
    <lineage>
        <taxon>Eukaryota</taxon>
        <taxon>Viridiplantae</taxon>
        <taxon>Streptophyta</taxon>
        <taxon>Embryophyta</taxon>
        <taxon>Tracheophyta</taxon>
        <taxon>Spermatophyta</taxon>
        <taxon>Magnoliopsida</taxon>
        <taxon>eudicotyledons</taxon>
        <taxon>Gunneridae</taxon>
        <taxon>Pentapetalae</taxon>
        <taxon>rosids</taxon>
        <taxon>fabids</taxon>
        <taxon>Fagales</taxon>
        <taxon>Fagaceae</taxon>
        <taxon>Quercus</taxon>
    </lineage>
</organism>
<dbReference type="GO" id="GO:0009116">
    <property type="term" value="P:nucleoside metabolic process"/>
    <property type="evidence" value="ECO:0007669"/>
    <property type="project" value="InterPro"/>
</dbReference>
<dbReference type="InterPro" id="IPR035994">
    <property type="entry name" value="Nucleoside_phosphorylase_sf"/>
</dbReference>
<reference evidence="2 3" key="1">
    <citation type="journal article" date="2016" name="G3 (Bethesda)">
        <title>First Draft Assembly and Annotation of the Genome of a California Endemic Oak Quercus lobata Nee (Fagaceae).</title>
        <authorList>
            <person name="Sork V.L."/>
            <person name="Fitz-Gibbon S.T."/>
            <person name="Puiu D."/>
            <person name="Crepeau M."/>
            <person name="Gugger P.F."/>
            <person name="Sherman R."/>
            <person name="Stevens K."/>
            <person name="Langley C.H."/>
            <person name="Pellegrini M."/>
            <person name="Salzberg S.L."/>
        </authorList>
    </citation>
    <scope>NUCLEOTIDE SEQUENCE [LARGE SCALE GENOMIC DNA]</scope>
    <source>
        <strain evidence="2 3">cv. SW786</strain>
    </source>
</reference>
<sequence>MIDFTPQQLYSVGKSMEEVFWLPIDPKLFNIASELQDVKLKQCVSETYCLPETPKVVYGLRGSTADIYLDNAAYREFLFKAFNVSTVDEESAAIVMTSLSNGVPCIVFRGVSDYAGGEGLLSSTRLTYLAAVNALSVAVEFIGLFGEEAPRPLKVDHLRLEKNC</sequence>
<dbReference type="EnsemblPlants" id="QL08p011540:mrna">
    <property type="protein sequence ID" value="QL08p011540:mrna"/>
    <property type="gene ID" value="QL08p011540"/>
</dbReference>
<dbReference type="Pfam" id="PF01048">
    <property type="entry name" value="PNP_UDP_1"/>
    <property type="match status" value="1"/>
</dbReference>
<dbReference type="RefSeq" id="XP_030928333.1">
    <property type="nucleotide sequence ID" value="XM_031072473.1"/>
</dbReference>
<gene>
    <name evidence="2" type="primary">LOC115954579</name>
</gene>
<name>A0A7N2M8K8_QUELO</name>
<dbReference type="PANTHER" id="PTHR21234">
    <property type="entry name" value="PURINE NUCLEOSIDE PHOSPHORYLASE"/>
    <property type="match status" value="1"/>
</dbReference>
<dbReference type="SUPFAM" id="SSF53167">
    <property type="entry name" value="Purine and uridine phosphorylases"/>
    <property type="match status" value="1"/>
</dbReference>
<dbReference type="InParanoid" id="A0A7N2M8K8"/>